<accession>A0A6P5Z3X1</accession>
<dbReference type="GeneID" id="111297096"/>
<feature type="region of interest" description="Disordered" evidence="5">
    <location>
        <begin position="56"/>
        <end position="78"/>
    </location>
</feature>
<dbReference type="GO" id="GO:0005634">
    <property type="term" value="C:nucleus"/>
    <property type="evidence" value="ECO:0007669"/>
    <property type="project" value="UniProtKB-SubCell"/>
</dbReference>
<gene>
    <name evidence="7 8" type="primary">LOC111297096</name>
</gene>
<dbReference type="RefSeq" id="XP_022747442.1">
    <property type="nucleotide sequence ID" value="XM_022891707.1"/>
</dbReference>
<name>A0A6P5Z3X1_DURZI</name>
<evidence type="ECO:0000256" key="3">
    <source>
        <dbReference type="ARBA" id="ARBA00023242"/>
    </source>
</evidence>
<evidence type="ECO:0000313" key="7">
    <source>
        <dbReference type="RefSeq" id="XP_022747442.1"/>
    </source>
</evidence>
<dbReference type="Proteomes" id="UP000515121">
    <property type="component" value="Unplaced"/>
</dbReference>
<organism evidence="6 8">
    <name type="scientific">Durio zibethinus</name>
    <name type="common">Durian</name>
    <dbReference type="NCBI Taxonomy" id="66656"/>
    <lineage>
        <taxon>Eukaryota</taxon>
        <taxon>Viridiplantae</taxon>
        <taxon>Streptophyta</taxon>
        <taxon>Embryophyta</taxon>
        <taxon>Tracheophyta</taxon>
        <taxon>Spermatophyta</taxon>
        <taxon>Magnoliopsida</taxon>
        <taxon>eudicotyledons</taxon>
        <taxon>Gunneridae</taxon>
        <taxon>Pentapetalae</taxon>
        <taxon>rosids</taxon>
        <taxon>malvids</taxon>
        <taxon>Malvales</taxon>
        <taxon>Malvaceae</taxon>
        <taxon>Helicteroideae</taxon>
        <taxon>Durio</taxon>
    </lineage>
</organism>
<dbReference type="AlphaFoldDB" id="A0A6P5Z3X1"/>
<evidence type="ECO:0000256" key="2">
    <source>
        <dbReference type="ARBA" id="ARBA00022473"/>
    </source>
</evidence>
<evidence type="ECO:0000313" key="8">
    <source>
        <dbReference type="RefSeq" id="XP_022747443.1"/>
    </source>
</evidence>
<evidence type="ECO:0000313" key="6">
    <source>
        <dbReference type="Proteomes" id="UP000515121"/>
    </source>
</evidence>
<keyword evidence="2" id="KW-0217">Developmental protein</keyword>
<keyword evidence="3" id="KW-0539">Nucleus</keyword>
<reference evidence="7 8" key="1">
    <citation type="submission" date="2025-04" db="UniProtKB">
        <authorList>
            <consortium name="RefSeq"/>
        </authorList>
    </citation>
    <scope>IDENTIFICATION</scope>
    <source>
        <tissue evidence="7 8">Fruit stalk</tissue>
    </source>
</reference>
<dbReference type="RefSeq" id="XP_022747443.1">
    <property type="nucleotide sequence ID" value="XM_022891708.1"/>
</dbReference>
<comment type="subcellular location">
    <subcellularLocation>
        <location evidence="1">Nucleus</location>
    </subcellularLocation>
</comment>
<dbReference type="PANTHER" id="PTHR12972">
    <property type="entry name" value="DOWNSTREAM NEIGHBOR OF SON"/>
    <property type="match status" value="1"/>
</dbReference>
<dbReference type="GO" id="GO:0033260">
    <property type="term" value="P:nuclear DNA replication"/>
    <property type="evidence" value="ECO:0007669"/>
    <property type="project" value="TreeGrafter"/>
</dbReference>
<proteinExistence type="inferred from homology"/>
<evidence type="ECO:0000256" key="5">
    <source>
        <dbReference type="SAM" id="MobiDB-lite"/>
    </source>
</evidence>
<dbReference type="OrthoDB" id="534063at2759"/>
<keyword evidence="6" id="KW-1185">Reference proteome</keyword>
<comment type="similarity">
    <text evidence="4">Belongs to the DONSON family.</text>
</comment>
<dbReference type="PRINTS" id="PR02064">
    <property type="entry name" value="DONSON"/>
</dbReference>
<dbReference type="InterPro" id="IPR024861">
    <property type="entry name" value="Donson"/>
</dbReference>
<evidence type="ECO:0000256" key="4">
    <source>
        <dbReference type="ARBA" id="ARBA00025806"/>
    </source>
</evidence>
<dbReference type="PANTHER" id="PTHR12972:SF0">
    <property type="entry name" value="PROTEIN DOWNSTREAM NEIGHBOR OF SON"/>
    <property type="match status" value="1"/>
</dbReference>
<sequence>MAKVAHGALTSTSLQIGGDALKVGLTVKRKTPSELRGEQLRQTNIAELVNKSLASSSASEMDNGLQKPDLPRNPRYIDTRMDGVYPAKKSRFKLLSGKENAKQENSSIEQPSSLKKISALSNLAAKRRQQLSCPENSVASVDVPKDDVLDAHRTLEKCSQGTFLSVTELSSGGQNLSGLATVDMDKALKGLAACQAILNIPPESSERFDDLSTGNFCSEFHVTGQKIPLDFTLKTYMRLVSSSSVNWLNRSMMCGMYNGMPQFTSHLGSSEDPNISSVSQIRLASQVLNSKALHSWIYPQSTLPPSLISILVSAAADGVEMDFLRKRLGAWEESFRSLYYMFRENVCSIFYVCTSHFVVMFTAADGSGRSRRSYHAYISKSTRGLRSSLKEHDVSYSMPLCRSQVEQVTTEDLVELSEIEKHNLGQTRRMNSFSDVDNTPQSLLAVSGNQNVHGLYEILLNYRSFLTFLNAVDVPVLYSPVPFQNAALSAPEVRCMEIKRADHGAALPQGSTLKDGHSMPISCAGLCYSIEIKDSHIPPWIISNICAVMASEGQSFEASFTTEHTSVGLNIAVGAVCEIADSEATVGENSQEIAFAFGIPEAIVSPYLHSGLVKGLNYCNGSYTVSLSPV</sequence>
<evidence type="ECO:0000256" key="1">
    <source>
        <dbReference type="ARBA" id="ARBA00004123"/>
    </source>
</evidence>
<feature type="compositionally biased region" description="Basic and acidic residues" evidence="5">
    <location>
        <begin position="69"/>
        <end position="78"/>
    </location>
</feature>
<dbReference type="KEGG" id="dzi:111297096"/>
<protein>
    <submittedName>
        <fullName evidence="7 8">Protein downstream neighbor of Son-like isoform X1</fullName>
    </submittedName>
</protein>